<keyword evidence="2" id="KW-1185">Reference proteome</keyword>
<organism evidence="1 2">
    <name type="scientific">Tahibacter amnicola</name>
    <dbReference type="NCBI Taxonomy" id="2976241"/>
    <lineage>
        <taxon>Bacteria</taxon>
        <taxon>Pseudomonadati</taxon>
        <taxon>Pseudomonadota</taxon>
        <taxon>Gammaproteobacteria</taxon>
        <taxon>Lysobacterales</taxon>
        <taxon>Rhodanobacteraceae</taxon>
        <taxon>Tahibacter</taxon>
    </lineage>
</organism>
<dbReference type="Proteomes" id="UP001064632">
    <property type="component" value="Chromosome"/>
</dbReference>
<dbReference type="Gene3D" id="3.40.1230.10">
    <property type="entry name" value="MTH938-like"/>
    <property type="match status" value="1"/>
</dbReference>
<dbReference type="SUPFAM" id="SSF64076">
    <property type="entry name" value="MTH938-like"/>
    <property type="match status" value="1"/>
</dbReference>
<sequence length="123" mass="13219">MQLSLNRPGEYLFVRAVATDAVTVVDRPLTRSFILAPERAIEDWEVSAGSVLEPRHVEPILALNPAVAILGTGGRIVFPPAAVLAEFLTRGIGVEVMDNAAAARTYNVLVSEGRRVVVAFILP</sequence>
<gene>
    <name evidence="1" type="ORF">N4264_08820</name>
</gene>
<dbReference type="InterPro" id="IPR036748">
    <property type="entry name" value="MTH938-like_sf"/>
</dbReference>
<evidence type="ECO:0000313" key="1">
    <source>
        <dbReference type="EMBL" id="UXI69718.1"/>
    </source>
</evidence>
<evidence type="ECO:0000313" key="2">
    <source>
        <dbReference type="Proteomes" id="UP001064632"/>
    </source>
</evidence>
<dbReference type="EMBL" id="CP104694">
    <property type="protein sequence ID" value="UXI69718.1"/>
    <property type="molecule type" value="Genomic_DNA"/>
</dbReference>
<dbReference type="CDD" id="cd05560">
    <property type="entry name" value="Xcc1710_like"/>
    <property type="match status" value="1"/>
</dbReference>
<protein>
    <submittedName>
        <fullName evidence="1">Mth938-like domain-containing protein</fullName>
    </submittedName>
</protein>
<dbReference type="PANTHER" id="PTHR21192:SF2">
    <property type="entry name" value="NADH DEHYDROGENASE [UBIQUINONE] 1 ALPHA SUBCOMPLEX ASSEMBLY FACTOR 3"/>
    <property type="match status" value="1"/>
</dbReference>
<reference evidence="1" key="1">
    <citation type="submission" date="2022-09" db="EMBL/GenBank/DDBJ databases">
        <title>Tahibacter sp. nov., isolated from a fresh water.</title>
        <authorList>
            <person name="Baek J.H."/>
            <person name="Lee J.K."/>
            <person name="Kim J.M."/>
            <person name="Jeon C.O."/>
        </authorList>
    </citation>
    <scope>NUCLEOTIDE SEQUENCE</scope>
    <source>
        <strain evidence="1">W38</strain>
    </source>
</reference>
<accession>A0ABY6BJZ9</accession>
<dbReference type="Pfam" id="PF04430">
    <property type="entry name" value="DUF498"/>
    <property type="match status" value="1"/>
</dbReference>
<dbReference type="RefSeq" id="WP_261696671.1">
    <property type="nucleotide sequence ID" value="NZ_CP104694.1"/>
</dbReference>
<dbReference type="InterPro" id="IPR007523">
    <property type="entry name" value="NDUFAF3/AAMDC"/>
</dbReference>
<dbReference type="PANTHER" id="PTHR21192">
    <property type="entry name" value="NUCLEAR PROTEIN E3-3"/>
    <property type="match status" value="1"/>
</dbReference>
<name>A0ABY6BJZ9_9GAMM</name>
<proteinExistence type="predicted"/>